<gene>
    <name evidence="2" type="ORF">AVDCRST_MAG13-1710</name>
</gene>
<keyword evidence="2" id="KW-0560">Oxidoreductase</keyword>
<keyword evidence="2" id="KW-0503">Monooxygenase</keyword>
<organism evidence="2">
    <name type="scientific">uncultured Solirubrobacteraceae bacterium</name>
    <dbReference type="NCBI Taxonomy" id="1162706"/>
    <lineage>
        <taxon>Bacteria</taxon>
        <taxon>Bacillati</taxon>
        <taxon>Actinomycetota</taxon>
        <taxon>Thermoleophilia</taxon>
        <taxon>Solirubrobacterales</taxon>
        <taxon>Solirubrobacteraceae</taxon>
        <taxon>environmental samples</taxon>
    </lineage>
</organism>
<evidence type="ECO:0000256" key="1">
    <source>
        <dbReference type="SAM" id="MobiDB-lite"/>
    </source>
</evidence>
<dbReference type="GO" id="GO:0004497">
    <property type="term" value="F:monooxygenase activity"/>
    <property type="evidence" value="ECO:0007669"/>
    <property type="project" value="UniProtKB-KW"/>
</dbReference>
<keyword evidence="2" id="KW-0830">Ubiquinone</keyword>
<feature type="region of interest" description="Disordered" evidence="1">
    <location>
        <begin position="75"/>
        <end position="224"/>
    </location>
</feature>
<reference evidence="2" key="1">
    <citation type="submission" date="2020-02" db="EMBL/GenBank/DDBJ databases">
        <authorList>
            <person name="Meier V. D."/>
        </authorList>
    </citation>
    <scope>NUCLEOTIDE SEQUENCE</scope>
    <source>
        <strain evidence="2">AVDCRST_MAG13</strain>
    </source>
</reference>
<feature type="non-terminal residue" evidence="2">
    <location>
        <position position="224"/>
    </location>
</feature>
<feature type="compositionally biased region" description="Basic residues" evidence="1">
    <location>
        <begin position="194"/>
        <end position="204"/>
    </location>
</feature>
<dbReference type="AlphaFoldDB" id="A0A6J4SAI4"/>
<evidence type="ECO:0000313" key="2">
    <source>
        <dbReference type="EMBL" id="CAA9490460.1"/>
    </source>
</evidence>
<feature type="non-terminal residue" evidence="2">
    <location>
        <position position="1"/>
    </location>
</feature>
<feature type="compositionally biased region" description="Basic residues" evidence="1">
    <location>
        <begin position="93"/>
        <end position="109"/>
    </location>
</feature>
<accession>A0A6J4SAI4</accession>
<name>A0A6J4SAI4_9ACTN</name>
<proteinExistence type="predicted"/>
<sequence>AREGRRLGVRLGARVRRAQAAAPGRARPPRRDHLPLLLRLHVPRAPVLGRPAPRQLDPARRRADGVPGLRPVQAHLASGVRVRAPDAAAGQRGARRRPHRPPARGRPHRPAGVLRPGRHPAAVRRPVLVVHPRRGGRADARGGHARRHPDERPAVGVVRQDAPRDAAARPPLRPAPGDAHPRRHEPAARARQLAPHRPRVALRRAARDRARAPGGGLPGRPAAV</sequence>
<protein>
    <submittedName>
        <fullName evidence="2">Ubiquinone biosynthesis monooxygenase UbiB</fullName>
    </submittedName>
</protein>
<dbReference type="EMBL" id="CADCVO010000268">
    <property type="protein sequence ID" value="CAA9490460.1"/>
    <property type="molecule type" value="Genomic_DNA"/>
</dbReference>
<feature type="compositionally biased region" description="Basic and acidic residues" evidence="1">
    <location>
        <begin position="136"/>
        <end position="153"/>
    </location>
</feature>